<name>A0ABU5ND23_9RICK</name>
<dbReference type="Pfam" id="PF02749">
    <property type="entry name" value="QRPTase_N"/>
    <property type="match status" value="1"/>
</dbReference>
<dbReference type="PIRSF" id="PIRSF006250">
    <property type="entry name" value="NadC_ModD"/>
    <property type="match status" value="1"/>
</dbReference>
<dbReference type="InterPro" id="IPR037128">
    <property type="entry name" value="Quinolinate_PRibosylTase_N_sf"/>
</dbReference>
<keyword evidence="6 9" id="KW-0328">Glycosyltransferase</keyword>
<keyword evidence="7 9" id="KW-0808">Transferase</keyword>
<comment type="pathway">
    <text evidence="2">Cofactor biosynthesis; NAD(+) biosynthesis; nicotinate D-ribonucleotide from quinolinate: step 1/1.</text>
</comment>
<evidence type="ECO:0000259" key="11">
    <source>
        <dbReference type="Pfam" id="PF02749"/>
    </source>
</evidence>
<reference evidence="12 13" key="1">
    <citation type="submission" date="2023-03" db="EMBL/GenBank/DDBJ databases">
        <title>Host association and intracellularity evolved multiple times independently in the Rickettsiales.</title>
        <authorList>
            <person name="Castelli M."/>
            <person name="Nardi T."/>
            <person name="Gammuto L."/>
            <person name="Bellinzona G."/>
            <person name="Sabaneyeva E."/>
            <person name="Potekhin A."/>
            <person name="Serra V."/>
            <person name="Petroni G."/>
            <person name="Sassera D."/>
        </authorList>
    </citation>
    <scope>NUCLEOTIDE SEQUENCE [LARGE SCALE GENOMIC DNA]</scope>
    <source>
        <strain evidence="12 13">Sr 2-6</strain>
    </source>
</reference>
<evidence type="ECO:0000313" key="13">
    <source>
        <dbReference type="Proteomes" id="UP001291687"/>
    </source>
</evidence>
<evidence type="ECO:0000313" key="12">
    <source>
        <dbReference type="EMBL" id="MEA0971059.1"/>
    </source>
</evidence>
<dbReference type="RefSeq" id="WP_322776959.1">
    <property type="nucleotide sequence ID" value="NZ_JARJFB010000076.1"/>
</dbReference>
<evidence type="ECO:0000259" key="10">
    <source>
        <dbReference type="Pfam" id="PF01729"/>
    </source>
</evidence>
<dbReference type="SUPFAM" id="SSF54675">
    <property type="entry name" value="Nicotinate/Quinolinate PRTase N-terminal domain-like"/>
    <property type="match status" value="1"/>
</dbReference>
<keyword evidence="5" id="KW-0662">Pyridine nucleotide biosynthesis</keyword>
<protein>
    <recommendedName>
        <fullName evidence="4">nicotinate-nucleotide diphosphorylase (carboxylating)</fullName>
        <ecNumber evidence="4">2.4.2.19</ecNumber>
    </recommendedName>
    <alternativeName>
        <fullName evidence="8">Quinolinate phosphoribosyltransferase [decarboxylating]</fullName>
    </alternativeName>
</protein>
<dbReference type="InterPro" id="IPR004393">
    <property type="entry name" value="NadC"/>
</dbReference>
<dbReference type="EC" id="2.4.2.19" evidence="4"/>
<sequence length="278" mass="30699">MQLQTRTLQKLLDDSLKEDYGIKGDITSDAVINSGTQVKFAINARQNLVLCGIQIAQYYFNEYSSIKYQIHHTDSEIVQKNTAIISGSGLAKELLLLERIILNYMQHLSGIATTTSSYVELVKETKAKIFDTRKTTPMLRQLQKYAVTCGGGYNHRLSLDSGILIKDNHIAICGGITKALQRAKQYSPHYTRIEIECDTLEQVKESLLSGADIIMLDNMSPEQIHEAVKLIDNRAIIEASGNVSLNTVKSIAEAGVDVISVGRITHSSTSVDIGLDII</sequence>
<evidence type="ECO:0000256" key="5">
    <source>
        <dbReference type="ARBA" id="ARBA00022642"/>
    </source>
</evidence>
<evidence type="ECO:0000256" key="1">
    <source>
        <dbReference type="ARBA" id="ARBA00003237"/>
    </source>
</evidence>
<evidence type="ECO:0000256" key="4">
    <source>
        <dbReference type="ARBA" id="ARBA00011944"/>
    </source>
</evidence>
<evidence type="ECO:0000256" key="6">
    <source>
        <dbReference type="ARBA" id="ARBA00022676"/>
    </source>
</evidence>
<dbReference type="PANTHER" id="PTHR32179:SF3">
    <property type="entry name" value="NICOTINATE-NUCLEOTIDE PYROPHOSPHORYLASE [CARBOXYLATING]"/>
    <property type="match status" value="1"/>
</dbReference>
<dbReference type="InterPro" id="IPR036068">
    <property type="entry name" value="Nicotinate_pribotase-like_C"/>
</dbReference>
<evidence type="ECO:0000256" key="8">
    <source>
        <dbReference type="ARBA" id="ARBA00033102"/>
    </source>
</evidence>
<dbReference type="Gene3D" id="3.90.1170.20">
    <property type="entry name" value="Quinolinate phosphoribosyl transferase, N-terminal domain"/>
    <property type="match status" value="1"/>
</dbReference>
<evidence type="ECO:0000256" key="3">
    <source>
        <dbReference type="ARBA" id="ARBA00009400"/>
    </source>
</evidence>
<dbReference type="InterPro" id="IPR022412">
    <property type="entry name" value="Quinolinate_PRibosylTrfase_N"/>
</dbReference>
<evidence type="ECO:0000256" key="2">
    <source>
        <dbReference type="ARBA" id="ARBA00004893"/>
    </source>
</evidence>
<proteinExistence type="inferred from homology"/>
<dbReference type="Proteomes" id="UP001291687">
    <property type="component" value="Unassembled WGS sequence"/>
</dbReference>
<feature type="domain" description="Quinolinate phosphoribosyl transferase N-terminal" evidence="11">
    <location>
        <begin position="25"/>
        <end position="109"/>
    </location>
</feature>
<dbReference type="NCBIfam" id="TIGR00078">
    <property type="entry name" value="nadC"/>
    <property type="match status" value="1"/>
</dbReference>
<keyword evidence="13" id="KW-1185">Reference proteome</keyword>
<feature type="domain" description="Quinolinate phosphoribosyl transferase C-terminal" evidence="10">
    <location>
        <begin position="111"/>
        <end position="276"/>
    </location>
</feature>
<dbReference type="InterPro" id="IPR002638">
    <property type="entry name" value="Quinolinate_PRibosylTrfase_C"/>
</dbReference>
<comment type="caution">
    <text evidence="12">The sequence shown here is derived from an EMBL/GenBank/DDBJ whole genome shotgun (WGS) entry which is preliminary data.</text>
</comment>
<evidence type="ECO:0000256" key="9">
    <source>
        <dbReference type="PIRNR" id="PIRNR006250"/>
    </source>
</evidence>
<dbReference type="SUPFAM" id="SSF51690">
    <property type="entry name" value="Nicotinate/Quinolinate PRTase C-terminal domain-like"/>
    <property type="match status" value="1"/>
</dbReference>
<dbReference type="Gene3D" id="3.20.20.70">
    <property type="entry name" value="Aldolase class I"/>
    <property type="match status" value="1"/>
</dbReference>
<evidence type="ECO:0000256" key="7">
    <source>
        <dbReference type="ARBA" id="ARBA00022679"/>
    </source>
</evidence>
<accession>A0ABU5ND23</accession>
<dbReference type="Pfam" id="PF01729">
    <property type="entry name" value="QRPTase_C"/>
    <property type="match status" value="1"/>
</dbReference>
<gene>
    <name evidence="12" type="ORF">Megvenef_01031</name>
</gene>
<dbReference type="InterPro" id="IPR027277">
    <property type="entry name" value="NadC/ModD"/>
</dbReference>
<organism evidence="12 13">
    <name type="scientific">Candidatus Megaera venefica</name>
    <dbReference type="NCBI Taxonomy" id="2055910"/>
    <lineage>
        <taxon>Bacteria</taxon>
        <taxon>Pseudomonadati</taxon>
        <taxon>Pseudomonadota</taxon>
        <taxon>Alphaproteobacteria</taxon>
        <taxon>Rickettsiales</taxon>
        <taxon>Rickettsiaceae</taxon>
        <taxon>Candidatus Megaera</taxon>
    </lineage>
</organism>
<dbReference type="InterPro" id="IPR013785">
    <property type="entry name" value="Aldolase_TIM"/>
</dbReference>
<comment type="similarity">
    <text evidence="3 9">Belongs to the NadC/ModD family.</text>
</comment>
<dbReference type="CDD" id="cd01572">
    <property type="entry name" value="QPRTase"/>
    <property type="match status" value="1"/>
</dbReference>
<dbReference type="EMBL" id="JARJFB010000076">
    <property type="protein sequence ID" value="MEA0971059.1"/>
    <property type="molecule type" value="Genomic_DNA"/>
</dbReference>
<dbReference type="PANTHER" id="PTHR32179">
    <property type="entry name" value="NICOTINATE-NUCLEOTIDE PYROPHOSPHORYLASE [CARBOXYLATING]"/>
    <property type="match status" value="1"/>
</dbReference>
<comment type="function">
    <text evidence="1">Involved in the catabolism of quinolinic acid (QA).</text>
</comment>